<evidence type="ECO:0000313" key="2">
    <source>
        <dbReference type="Proteomes" id="UP000190888"/>
    </source>
</evidence>
<evidence type="ECO:0000313" key="1">
    <source>
        <dbReference type="EMBL" id="SJZ34289.1"/>
    </source>
</evidence>
<dbReference type="Proteomes" id="UP000190888">
    <property type="component" value="Unassembled WGS sequence"/>
</dbReference>
<gene>
    <name evidence="1" type="ORF">SAMN04488132_101240</name>
</gene>
<dbReference type="AlphaFoldDB" id="A0A1T4JVY9"/>
<dbReference type="PROSITE" id="PS51257">
    <property type="entry name" value="PROKAR_LIPOPROTEIN"/>
    <property type="match status" value="1"/>
</dbReference>
<dbReference type="STRING" id="413434.SAMN04488132_101240"/>
<dbReference type="RefSeq" id="WP_078829587.1">
    <property type="nucleotide sequence ID" value="NZ_FUWH01000001.1"/>
</dbReference>
<organism evidence="1 2">
    <name type="scientific">Sediminibacterium ginsengisoli</name>
    <dbReference type="NCBI Taxonomy" id="413434"/>
    <lineage>
        <taxon>Bacteria</taxon>
        <taxon>Pseudomonadati</taxon>
        <taxon>Bacteroidota</taxon>
        <taxon>Chitinophagia</taxon>
        <taxon>Chitinophagales</taxon>
        <taxon>Chitinophagaceae</taxon>
        <taxon>Sediminibacterium</taxon>
    </lineage>
</organism>
<proteinExistence type="predicted"/>
<dbReference type="EMBL" id="FUWH01000001">
    <property type="protein sequence ID" value="SJZ34289.1"/>
    <property type="molecule type" value="Genomic_DNA"/>
</dbReference>
<protein>
    <submittedName>
        <fullName evidence="1">Uncharacterized protein</fullName>
    </submittedName>
</protein>
<accession>A0A1T4JVY9</accession>
<reference evidence="1 2" key="1">
    <citation type="submission" date="2017-02" db="EMBL/GenBank/DDBJ databases">
        <authorList>
            <person name="Peterson S.W."/>
        </authorList>
    </citation>
    <scope>NUCLEOTIDE SEQUENCE [LARGE SCALE GENOMIC DNA]</scope>
    <source>
        <strain evidence="1 2">DSM 22335</strain>
    </source>
</reference>
<sequence length="196" mass="22480">MKKMAWCFVTLLVIAACRNKNKAVTGADSQPGTDTSSIYDLTTFFNSQLQYASALKTPVYKISEVDTKKDSVTLTQEQLKEWMHFFTEKNIATPALRPLYRETVFQDLTTKSYTINYTSINPDAVIRSIDILLDQESSQVKRVFIRSNYRKGDTLVTEQANWKAFSSFTVNRYMTAGTYTHTELNYINWNNDTSAQ</sequence>
<keyword evidence="2" id="KW-1185">Reference proteome</keyword>
<dbReference type="OrthoDB" id="666712at2"/>
<name>A0A1T4JVY9_9BACT</name>